<proteinExistence type="predicted"/>
<dbReference type="GO" id="GO:0003700">
    <property type="term" value="F:DNA-binding transcription factor activity"/>
    <property type="evidence" value="ECO:0007669"/>
    <property type="project" value="InterPro"/>
</dbReference>
<dbReference type="InterPro" id="IPR000835">
    <property type="entry name" value="HTH_MarR-typ"/>
</dbReference>
<organism evidence="5 6">
    <name type="scientific">Actinomyces oris</name>
    <dbReference type="NCBI Taxonomy" id="544580"/>
    <lineage>
        <taxon>Bacteria</taxon>
        <taxon>Bacillati</taxon>
        <taxon>Actinomycetota</taxon>
        <taxon>Actinomycetes</taxon>
        <taxon>Actinomycetales</taxon>
        <taxon>Actinomycetaceae</taxon>
        <taxon>Actinomyces</taxon>
    </lineage>
</organism>
<dbReference type="AlphaFoldDB" id="A0AAW8L929"/>
<evidence type="ECO:0000313" key="5">
    <source>
        <dbReference type="EMBL" id="MDR0176394.1"/>
    </source>
</evidence>
<keyword evidence="1" id="KW-0805">Transcription regulation</keyword>
<reference evidence="5" key="1">
    <citation type="submission" date="2022-06" db="EMBL/GenBank/DDBJ databases">
        <title>Draft Genome Sequences of Three Actinomyces oris Strains, Isolated from Healthy Human Feces.</title>
        <authorList>
            <person name="Ye Y."/>
            <person name="Liu C."/>
            <person name="Zhao J."/>
            <person name="Xu J."/>
            <person name="Huang H."/>
            <person name="Wang B."/>
            <person name="Wei J."/>
            <person name="Jing X."/>
        </authorList>
    </citation>
    <scope>NUCLEOTIDE SEQUENCE</scope>
    <source>
        <strain evidence="5">CNGBCC1803727</strain>
    </source>
</reference>
<sequence>MSRVCQNTVMSQGDPRNLLGYQLKHVQAALRARMDEALRPLGLSAPQYLCLELLSRAPGASTSDLAREAFVTRQTMSTLLRSLVDRGLAQRAAQASSGRALPVRLTPEGWDLLREASRVAVEVERVMISSLSESQLRAVQEALSVCIAALEE</sequence>
<dbReference type="RefSeq" id="WP_308678834.1">
    <property type="nucleotide sequence ID" value="NZ_JAMZMF010000001.1"/>
</dbReference>
<dbReference type="SUPFAM" id="SSF46785">
    <property type="entry name" value="Winged helix' DNA-binding domain"/>
    <property type="match status" value="1"/>
</dbReference>
<comment type="caution">
    <text evidence="5">The sequence shown here is derived from an EMBL/GenBank/DDBJ whole genome shotgun (WGS) entry which is preliminary data.</text>
</comment>
<keyword evidence="2" id="KW-0238">DNA-binding</keyword>
<dbReference type="PROSITE" id="PS50995">
    <property type="entry name" value="HTH_MARR_2"/>
    <property type="match status" value="1"/>
</dbReference>
<dbReference type="InterPro" id="IPR036390">
    <property type="entry name" value="WH_DNA-bd_sf"/>
</dbReference>
<evidence type="ECO:0000256" key="1">
    <source>
        <dbReference type="ARBA" id="ARBA00023015"/>
    </source>
</evidence>
<evidence type="ECO:0000256" key="2">
    <source>
        <dbReference type="ARBA" id="ARBA00023125"/>
    </source>
</evidence>
<keyword evidence="3" id="KW-0804">Transcription</keyword>
<feature type="domain" description="HTH marR-type" evidence="4">
    <location>
        <begin position="16"/>
        <end position="148"/>
    </location>
</feature>
<dbReference type="PANTHER" id="PTHR42756">
    <property type="entry name" value="TRANSCRIPTIONAL REGULATOR, MARR"/>
    <property type="match status" value="1"/>
</dbReference>
<dbReference type="GO" id="GO:0003677">
    <property type="term" value="F:DNA binding"/>
    <property type="evidence" value="ECO:0007669"/>
    <property type="project" value="UniProtKB-KW"/>
</dbReference>
<dbReference type="InterPro" id="IPR036388">
    <property type="entry name" value="WH-like_DNA-bd_sf"/>
</dbReference>
<dbReference type="SMART" id="SM00347">
    <property type="entry name" value="HTH_MARR"/>
    <property type="match status" value="1"/>
</dbReference>
<evidence type="ECO:0000256" key="3">
    <source>
        <dbReference type="ARBA" id="ARBA00023163"/>
    </source>
</evidence>
<evidence type="ECO:0000259" key="4">
    <source>
        <dbReference type="PROSITE" id="PS50995"/>
    </source>
</evidence>
<dbReference type="PANTHER" id="PTHR42756:SF1">
    <property type="entry name" value="TRANSCRIPTIONAL REPRESSOR OF EMRAB OPERON"/>
    <property type="match status" value="1"/>
</dbReference>
<gene>
    <name evidence="5" type="ORF">RF687_00270</name>
</gene>
<dbReference type="Gene3D" id="1.10.10.10">
    <property type="entry name" value="Winged helix-like DNA-binding domain superfamily/Winged helix DNA-binding domain"/>
    <property type="match status" value="1"/>
</dbReference>
<dbReference type="Pfam" id="PF12802">
    <property type="entry name" value="MarR_2"/>
    <property type="match status" value="1"/>
</dbReference>
<evidence type="ECO:0000313" key="6">
    <source>
        <dbReference type="Proteomes" id="UP001230065"/>
    </source>
</evidence>
<protein>
    <submittedName>
        <fullName evidence="5">MarR family transcriptional regulator</fullName>
    </submittedName>
</protein>
<dbReference type="Proteomes" id="UP001230065">
    <property type="component" value="Unassembled WGS sequence"/>
</dbReference>
<name>A0AAW8L929_9ACTO</name>
<dbReference type="EMBL" id="JAMZMF010000001">
    <property type="protein sequence ID" value="MDR0176394.1"/>
    <property type="molecule type" value="Genomic_DNA"/>
</dbReference>
<accession>A0AAW8L929</accession>